<accession>A0AA88AEV9</accession>
<protein>
    <submittedName>
        <fullName evidence="2">Uncharacterized protein</fullName>
    </submittedName>
</protein>
<feature type="compositionally biased region" description="Basic and acidic residues" evidence="1">
    <location>
        <begin position="69"/>
        <end position="85"/>
    </location>
</feature>
<gene>
    <name evidence="2" type="ORF">TIFTF001_021002</name>
</gene>
<dbReference type="AlphaFoldDB" id="A0AA88AEV9"/>
<organism evidence="2 3">
    <name type="scientific">Ficus carica</name>
    <name type="common">Common fig</name>
    <dbReference type="NCBI Taxonomy" id="3494"/>
    <lineage>
        <taxon>Eukaryota</taxon>
        <taxon>Viridiplantae</taxon>
        <taxon>Streptophyta</taxon>
        <taxon>Embryophyta</taxon>
        <taxon>Tracheophyta</taxon>
        <taxon>Spermatophyta</taxon>
        <taxon>Magnoliopsida</taxon>
        <taxon>eudicotyledons</taxon>
        <taxon>Gunneridae</taxon>
        <taxon>Pentapetalae</taxon>
        <taxon>rosids</taxon>
        <taxon>fabids</taxon>
        <taxon>Rosales</taxon>
        <taxon>Moraceae</taxon>
        <taxon>Ficeae</taxon>
        <taxon>Ficus</taxon>
    </lineage>
</organism>
<dbReference type="Proteomes" id="UP001187192">
    <property type="component" value="Unassembled WGS sequence"/>
</dbReference>
<evidence type="ECO:0000256" key="1">
    <source>
        <dbReference type="SAM" id="MobiDB-lite"/>
    </source>
</evidence>
<evidence type="ECO:0000313" key="3">
    <source>
        <dbReference type="Proteomes" id="UP001187192"/>
    </source>
</evidence>
<evidence type="ECO:0000313" key="2">
    <source>
        <dbReference type="EMBL" id="GMN51842.1"/>
    </source>
</evidence>
<proteinExistence type="predicted"/>
<sequence>MDFDRQQIGATWRAQAPNLNTPAKFPGGFDGEFNHDKIIIAPKRPKRERGSEGTKEGTGGFEGTEEGTDEKFRIQDDLENKENPKALRKGLVKNSGRPPGCRYDLENKEYPEMHK</sequence>
<name>A0AA88AEV9_FICCA</name>
<keyword evidence="3" id="KW-1185">Reference proteome</keyword>
<feature type="region of interest" description="Disordered" evidence="1">
    <location>
        <begin position="1"/>
        <end position="115"/>
    </location>
</feature>
<feature type="compositionally biased region" description="Basic and acidic residues" evidence="1">
    <location>
        <begin position="103"/>
        <end position="115"/>
    </location>
</feature>
<dbReference type="EMBL" id="BTGU01000039">
    <property type="protein sequence ID" value="GMN51842.1"/>
    <property type="molecule type" value="Genomic_DNA"/>
</dbReference>
<reference evidence="2" key="1">
    <citation type="submission" date="2023-07" db="EMBL/GenBank/DDBJ databases">
        <title>draft genome sequence of fig (Ficus carica).</title>
        <authorList>
            <person name="Takahashi T."/>
            <person name="Nishimura K."/>
        </authorList>
    </citation>
    <scope>NUCLEOTIDE SEQUENCE</scope>
</reference>
<comment type="caution">
    <text evidence="2">The sequence shown here is derived from an EMBL/GenBank/DDBJ whole genome shotgun (WGS) entry which is preliminary data.</text>
</comment>